<comment type="subcellular location">
    <subcellularLocation>
        <location evidence="1">Membrane</location>
        <topology evidence="1">Multi-pass membrane protein</topology>
    </subcellularLocation>
</comment>
<feature type="region of interest" description="Disordered" evidence="5">
    <location>
        <begin position="1"/>
        <end position="20"/>
    </location>
</feature>
<reference evidence="6 7" key="1">
    <citation type="submission" date="2018-07" db="EMBL/GenBank/DDBJ databases">
        <title>The complete nuclear genome of the prasinophyte Chloropicon primus (CCMP1205).</title>
        <authorList>
            <person name="Pombert J.-F."/>
            <person name="Otis C."/>
            <person name="Turmel M."/>
            <person name="Lemieux C."/>
        </authorList>
    </citation>
    <scope>NUCLEOTIDE SEQUENCE [LARGE SCALE GENOMIC DNA]</scope>
    <source>
        <strain evidence="6 7">CCMP1205</strain>
    </source>
</reference>
<organism evidence="6 7">
    <name type="scientific">Chloropicon primus</name>
    <dbReference type="NCBI Taxonomy" id="1764295"/>
    <lineage>
        <taxon>Eukaryota</taxon>
        <taxon>Viridiplantae</taxon>
        <taxon>Chlorophyta</taxon>
        <taxon>Chloropicophyceae</taxon>
        <taxon>Chloropicales</taxon>
        <taxon>Chloropicaceae</taxon>
        <taxon>Chloropicon</taxon>
    </lineage>
</organism>
<dbReference type="PANTHER" id="PTHR14110">
    <property type="entry name" value="MITOCHONDRIAL IMPORT INNER MEMBRANE TRANSLOCASE SUBUNIT TIM22"/>
    <property type="match status" value="1"/>
</dbReference>
<evidence type="ECO:0000313" key="7">
    <source>
        <dbReference type="Proteomes" id="UP000316726"/>
    </source>
</evidence>
<dbReference type="AlphaFoldDB" id="A0A5B8MN54"/>
<dbReference type="GO" id="GO:0030943">
    <property type="term" value="F:mitochondrion targeting sequence binding"/>
    <property type="evidence" value="ECO:0007669"/>
    <property type="project" value="TreeGrafter"/>
</dbReference>
<evidence type="ECO:0000256" key="3">
    <source>
        <dbReference type="ARBA" id="ARBA00022989"/>
    </source>
</evidence>
<dbReference type="GO" id="GO:0042721">
    <property type="term" value="C:TIM22 mitochondrial import inner membrane insertion complex"/>
    <property type="evidence" value="ECO:0007669"/>
    <property type="project" value="InterPro"/>
</dbReference>
<dbReference type="Pfam" id="PF02466">
    <property type="entry name" value="Tim17"/>
    <property type="match status" value="1"/>
</dbReference>
<dbReference type="EMBL" id="CP031039">
    <property type="protein sequence ID" value="QDZ21996.1"/>
    <property type="molecule type" value="Genomic_DNA"/>
</dbReference>
<keyword evidence="7" id="KW-1185">Reference proteome</keyword>
<evidence type="ECO:0000256" key="4">
    <source>
        <dbReference type="ARBA" id="ARBA00023136"/>
    </source>
</evidence>
<evidence type="ECO:0000313" key="6">
    <source>
        <dbReference type="EMBL" id="QDZ21996.1"/>
    </source>
</evidence>
<dbReference type="STRING" id="1764295.A0A5B8MN54"/>
<dbReference type="GO" id="GO:0008320">
    <property type="term" value="F:protein transmembrane transporter activity"/>
    <property type="evidence" value="ECO:0007669"/>
    <property type="project" value="TreeGrafter"/>
</dbReference>
<protein>
    <submittedName>
        <fullName evidence="6">Mitochondrial inner membrane translocase</fullName>
    </submittedName>
</protein>
<dbReference type="GO" id="GO:0045039">
    <property type="term" value="P:protein insertion into mitochondrial inner membrane"/>
    <property type="evidence" value="ECO:0007669"/>
    <property type="project" value="InterPro"/>
</dbReference>
<sequence>MGTEGERGTETTGATTRRARRRPCVGGVCARVDLAKLVRRKQRRTERALAAAGDEQGKATAGGDRGNGASTAVGEELCLLNGVAASLGSGILGWVIGFGSGIIRLKVEGSRFRTSIQKANSSSKTFGLMGGMYTFMACASRKIRGKDDAVNLAIAGCASGIALGWEGGPMSALQSCAGMAAFSWFFDGKRLNTDIEEAS</sequence>
<dbReference type="PANTHER" id="PTHR14110:SF1">
    <property type="entry name" value="CHLOROPLASTIC IMPORT INNER MEMBRANE TRANSLOCASE SUBUNIT TIM22-2-RELATED"/>
    <property type="match status" value="1"/>
</dbReference>
<name>A0A5B8MN54_9CHLO</name>
<dbReference type="InterPro" id="IPR039175">
    <property type="entry name" value="TIM22"/>
</dbReference>
<dbReference type="Proteomes" id="UP000316726">
    <property type="component" value="Chromosome 6"/>
</dbReference>
<dbReference type="OrthoDB" id="1913277at2759"/>
<evidence type="ECO:0000256" key="1">
    <source>
        <dbReference type="ARBA" id="ARBA00004141"/>
    </source>
</evidence>
<proteinExistence type="predicted"/>
<feature type="region of interest" description="Disordered" evidence="5">
    <location>
        <begin position="46"/>
        <end position="67"/>
    </location>
</feature>
<keyword evidence="3" id="KW-1133">Transmembrane helix</keyword>
<evidence type="ECO:0000256" key="2">
    <source>
        <dbReference type="ARBA" id="ARBA00022692"/>
    </source>
</evidence>
<gene>
    <name evidence="6" type="ORF">A3770_06p45140</name>
</gene>
<accession>A0A5B8MN54</accession>
<keyword evidence="4" id="KW-0472">Membrane</keyword>
<evidence type="ECO:0000256" key="5">
    <source>
        <dbReference type="SAM" id="MobiDB-lite"/>
    </source>
</evidence>
<keyword evidence="2" id="KW-0812">Transmembrane</keyword>